<comment type="caution">
    <text evidence="2">The sequence shown here is derived from an EMBL/GenBank/DDBJ whole genome shotgun (WGS) entry which is preliminary data.</text>
</comment>
<evidence type="ECO:0000313" key="2">
    <source>
        <dbReference type="EMBL" id="CAG8971496.1"/>
    </source>
</evidence>
<name>A0A9N9LH62_9HELO</name>
<feature type="region of interest" description="Disordered" evidence="1">
    <location>
        <begin position="1"/>
        <end position="136"/>
    </location>
</feature>
<dbReference type="Proteomes" id="UP000701801">
    <property type="component" value="Unassembled WGS sequence"/>
</dbReference>
<evidence type="ECO:0000256" key="1">
    <source>
        <dbReference type="SAM" id="MobiDB-lite"/>
    </source>
</evidence>
<feature type="compositionally biased region" description="Basic and acidic residues" evidence="1">
    <location>
        <begin position="90"/>
        <end position="107"/>
    </location>
</feature>
<feature type="compositionally biased region" description="Polar residues" evidence="1">
    <location>
        <begin position="37"/>
        <end position="53"/>
    </location>
</feature>
<organism evidence="2 3">
    <name type="scientific">Hymenoscyphus albidus</name>
    <dbReference type="NCBI Taxonomy" id="595503"/>
    <lineage>
        <taxon>Eukaryota</taxon>
        <taxon>Fungi</taxon>
        <taxon>Dikarya</taxon>
        <taxon>Ascomycota</taxon>
        <taxon>Pezizomycotina</taxon>
        <taxon>Leotiomycetes</taxon>
        <taxon>Helotiales</taxon>
        <taxon>Helotiaceae</taxon>
        <taxon>Hymenoscyphus</taxon>
    </lineage>
</organism>
<sequence length="237" mass="27331">MDRLPQQNPPPQAPTRSLWNPPPPNRNQRQRVFPAQASKSTQAEEPVVSSASPNRVPGLLPMPAQLARPPYPSPNTGNNTANMLRQPGRGAERRMSLPLRRQEEADRTFNSQRSPRMARPTQGRMEPYSSSNNPQRGQPYSFAYHPQYPQNLLHGVFHGQLFPRHYGAREHRDVVYSWMKNNYNMECPGYKKVNTPIGDLENYWRGMALEESEKYVHMGMYNNWRLNVENSERPPSP</sequence>
<evidence type="ECO:0000313" key="3">
    <source>
        <dbReference type="Proteomes" id="UP000701801"/>
    </source>
</evidence>
<protein>
    <submittedName>
        <fullName evidence="2">Uncharacterized protein</fullName>
    </submittedName>
</protein>
<gene>
    <name evidence="2" type="ORF">HYALB_00002080</name>
</gene>
<proteinExistence type="predicted"/>
<dbReference type="AlphaFoldDB" id="A0A9N9LH62"/>
<dbReference type="OrthoDB" id="10302557at2759"/>
<reference evidence="2" key="1">
    <citation type="submission" date="2021-07" db="EMBL/GenBank/DDBJ databases">
        <authorList>
            <person name="Durling M."/>
        </authorList>
    </citation>
    <scope>NUCLEOTIDE SEQUENCE</scope>
</reference>
<accession>A0A9N9LH62</accession>
<feature type="compositionally biased region" description="Polar residues" evidence="1">
    <location>
        <begin position="74"/>
        <end position="83"/>
    </location>
</feature>
<keyword evidence="3" id="KW-1185">Reference proteome</keyword>
<dbReference type="EMBL" id="CAJVRM010000020">
    <property type="protein sequence ID" value="CAG8971496.1"/>
    <property type="molecule type" value="Genomic_DNA"/>
</dbReference>